<dbReference type="SFLD" id="SFLDS00003">
    <property type="entry name" value="Haloacid_Dehalogenase"/>
    <property type="match status" value="1"/>
</dbReference>
<accession>A0ABR8VDI8</accession>
<proteinExistence type="predicted"/>
<evidence type="ECO:0000313" key="1">
    <source>
        <dbReference type="EMBL" id="MBD8002793.1"/>
    </source>
</evidence>
<keyword evidence="2" id="KW-1185">Reference proteome</keyword>
<dbReference type="SUPFAM" id="SSF56784">
    <property type="entry name" value="HAD-like"/>
    <property type="match status" value="1"/>
</dbReference>
<dbReference type="InterPro" id="IPR023198">
    <property type="entry name" value="PGP-like_dom2"/>
</dbReference>
<dbReference type="Proteomes" id="UP000616346">
    <property type="component" value="Unassembled WGS sequence"/>
</dbReference>
<dbReference type="PANTHER" id="PTHR43611:SF3">
    <property type="entry name" value="FLAVIN MONONUCLEOTIDE HYDROLASE 1, CHLOROPLATIC"/>
    <property type="match status" value="1"/>
</dbReference>
<sequence length="208" mass="23719">MNGNAVRNVVFDWGGVLVDLDVEGCIKAFENAGVADVRTLITGTNEAGLFRHYECGDISTAEFREGVRRLTRRSLPDEVIDRLWNMEVLDIPEEKLRLLLDLSGRYNLYLLSNTNELHWETASPRVFRYEGTDVRSCFKQIFLSYRMRMAKPDPAIFRQLLSEAVLNPEETLFIDDAEVNCRSAASVGMQTVHYVPGSDLSDIFRYIS</sequence>
<dbReference type="PRINTS" id="PR00413">
    <property type="entry name" value="HADHALOGNASE"/>
</dbReference>
<name>A0ABR8VDI8_9BACT</name>
<dbReference type="InterPro" id="IPR036412">
    <property type="entry name" value="HAD-like_sf"/>
</dbReference>
<dbReference type="Gene3D" id="3.40.50.1000">
    <property type="entry name" value="HAD superfamily/HAD-like"/>
    <property type="match status" value="1"/>
</dbReference>
<protein>
    <submittedName>
        <fullName evidence="1">HAD family phosphatase</fullName>
    </submittedName>
</protein>
<dbReference type="EMBL" id="JACSPQ010000017">
    <property type="protein sequence ID" value="MBD8002793.1"/>
    <property type="molecule type" value="Genomic_DNA"/>
</dbReference>
<evidence type="ECO:0000313" key="2">
    <source>
        <dbReference type="Proteomes" id="UP000616346"/>
    </source>
</evidence>
<dbReference type="Pfam" id="PF00702">
    <property type="entry name" value="Hydrolase"/>
    <property type="match status" value="1"/>
</dbReference>
<comment type="caution">
    <text evidence="1">The sequence shown here is derived from an EMBL/GenBank/DDBJ whole genome shotgun (WGS) entry which is preliminary data.</text>
</comment>
<dbReference type="NCBIfam" id="TIGR01509">
    <property type="entry name" value="HAD-SF-IA-v3"/>
    <property type="match status" value="1"/>
</dbReference>
<dbReference type="PANTHER" id="PTHR43611">
    <property type="entry name" value="ALPHA-D-GLUCOSE 1-PHOSPHATE PHOSPHATASE"/>
    <property type="match status" value="1"/>
</dbReference>
<dbReference type="SFLD" id="SFLDG01129">
    <property type="entry name" value="C1.5:_HAD__Beta-PGM__Phosphata"/>
    <property type="match status" value="1"/>
</dbReference>
<reference evidence="1 2" key="1">
    <citation type="submission" date="2020-08" db="EMBL/GenBank/DDBJ databases">
        <title>A Genomic Blueprint of the Chicken Gut Microbiome.</title>
        <authorList>
            <person name="Gilroy R."/>
            <person name="Ravi A."/>
            <person name="Getino M."/>
            <person name="Pursley I."/>
            <person name="Horton D.L."/>
            <person name="Alikhan N.-F."/>
            <person name="Baker D."/>
            <person name="Gharbi K."/>
            <person name="Hall N."/>
            <person name="Watson M."/>
            <person name="Adriaenssens E.M."/>
            <person name="Foster-Nyarko E."/>
            <person name="Jarju S."/>
            <person name="Secka A."/>
            <person name="Antonio M."/>
            <person name="Oren A."/>
            <person name="Chaudhuri R."/>
            <person name="La Ragione R.M."/>
            <person name="Hildebrand F."/>
            <person name="Pallen M.J."/>
        </authorList>
    </citation>
    <scope>NUCLEOTIDE SEQUENCE [LARGE SCALE GENOMIC DNA]</scope>
    <source>
        <strain evidence="1 2">Sa1YUN3</strain>
    </source>
</reference>
<organism evidence="1 2">
    <name type="scientific">Phocaeicola faecium</name>
    <dbReference type="NCBI Taxonomy" id="2762213"/>
    <lineage>
        <taxon>Bacteria</taxon>
        <taxon>Pseudomonadati</taxon>
        <taxon>Bacteroidota</taxon>
        <taxon>Bacteroidia</taxon>
        <taxon>Bacteroidales</taxon>
        <taxon>Bacteroidaceae</taxon>
        <taxon>Phocaeicola</taxon>
    </lineage>
</organism>
<dbReference type="CDD" id="cd02603">
    <property type="entry name" value="HAD_sEH-N_like"/>
    <property type="match status" value="1"/>
</dbReference>
<gene>
    <name evidence="1" type="ORF">H9626_11315</name>
</gene>
<dbReference type="RefSeq" id="WP_191710526.1">
    <property type="nucleotide sequence ID" value="NZ_JACSPQ010000017.1"/>
</dbReference>
<dbReference type="Gene3D" id="1.10.150.240">
    <property type="entry name" value="Putative phosphatase, domain 2"/>
    <property type="match status" value="1"/>
</dbReference>
<dbReference type="InterPro" id="IPR006439">
    <property type="entry name" value="HAD-SF_hydro_IA"/>
</dbReference>
<dbReference type="InterPro" id="IPR023214">
    <property type="entry name" value="HAD_sf"/>
</dbReference>